<keyword evidence="6" id="KW-1185">Reference proteome</keyword>
<dbReference type="Pfam" id="PF00625">
    <property type="entry name" value="Guanylate_kin"/>
    <property type="match status" value="1"/>
</dbReference>
<dbReference type="RefSeq" id="XP_013897407.1">
    <property type="nucleotide sequence ID" value="XM_014041953.1"/>
</dbReference>
<feature type="domain" description="Guanylate kinase-like" evidence="4">
    <location>
        <begin position="1"/>
        <end position="66"/>
    </location>
</feature>
<reference evidence="5 6" key="1">
    <citation type="journal article" date="2013" name="BMC Genomics">
        <title>Reconstruction of the lipid metabolism for the microalga Monoraphidium neglectum from its genome sequence reveals characteristics suitable for biofuel production.</title>
        <authorList>
            <person name="Bogen C."/>
            <person name="Al-Dilaimi A."/>
            <person name="Albersmeier A."/>
            <person name="Wichmann J."/>
            <person name="Grundmann M."/>
            <person name="Rupp O."/>
            <person name="Lauersen K.J."/>
            <person name="Blifernez-Klassen O."/>
            <person name="Kalinowski J."/>
            <person name="Goesmann A."/>
            <person name="Mussgnug J.H."/>
            <person name="Kruse O."/>
        </authorList>
    </citation>
    <scope>NUCLEOTIDE SEQUENCE [LARGE SCALE GENOMIC DNA]</scope>
    <source>
        <strain evidence="5 6">SAG 48.87</strain>
    </source>
</reference>
<accession>A0A0D2JG09</accession>
<keyword evidence="2 5" id="KW-0808">Transferase</keyword>
<protein>
    <submittedName>
        <fullName evidence="5">Guanylate kinase</fullName>
        <ecNumber evidence="5">2.7.4.8</ecNumber>
    </submittedName>
</protein>
<dbReference type="PANTHER" id="PTHR23117:SF13">
    <property type="entry name" value="GUANYLATE KINASE"/>
    <property type="match status" value="1"/>
</dbReference>
<dbReference type="InterPro" id="IPR027417">
    <property type="entry name" value="P-loop_NTPase"/>
</dbReference>
<dbReference type="AlphaFoldDB" id="A0A0D2JG09"/>
<dbReference type="GO" id="GO:0005829">
    <property type="term" value="C:cytosol"/>
    <property type="evidence" value="ECO:0007669"/>
    <property type="project" value="TreeGrafter"/>
</dbReference>
<dbReference type="EC" id="2.7.4.8" evidence="5"/>
<evidence type="ECO:0000313" key="6">
    <source>
        <dbReference type="Proteomes" id="UP000054498"/>
    </source>
</evidence>
<name>A0A0D2JG09_9CHLO</name>
<evidence type="ECO:0000256" key="2">
    <source>
        <dbReference type="ARBA" id="ARBA00022679"/>
    </source>
</evidence>
<evidence type="ECO:0000313" key="5">
    <source>
        <dbReference type="EMBL" id="KIY98387.1"/>
    </source>
</evidence>
<dbReference type="InterPro" id="IPR008144">
    <property type="entry name" value="Guanylate_kin-like_dom"/>
</dbReference>
<dbReference type="STRING" id="145388.A0A0D2JG09"/>
<organism evidence="5 6">
    <name type="scientific">Monoraphidium neglectum</name>
    <dbReference type="NCBI Taxonomy" id="145388"/>
    <lineage>
        <taxon>Eukaryota</taxon>
        <taxon>Viridiplantae</taxon>
        <taxon>Chlorophyta</taxon>
        <taxon>core chlorophytes</taxon>
        <taxon>Chlorophyceae</taxon>
        <taxon>CS clade</taxon>
        <taxon>Sphaeropleales</taxon>
        <taxon>Selenastraceae</taxon>
        <taxon>Monoraphidium</taxon>
    </lineage>
</organism>
<evidence type="ECO:0000256" key="3">
    <source>
        <dbReference type="ARBA" id="ARBA00022777"/>
    </source>
</evidence>
<evidence type="ECO:0000259" key="4">
    <source>
        <dbReference type="PROSITE" id="PS50052"/>
    </source>
</evidence>
<keyword evidence="3 5" id="KW-0418">Kinase</keyword>
<comment type="similarity">
    <text evidence="1">Belongs to the guanylate kinase family.</text>
</comment>
<dbReference type="Gene3D" id="3.40.50.300">
    <property type="entry name" value="P-loop containing nucleotide triphosphate hydrolases"/>
    <property type="match status" value="1"/>
</dbReference>
<gene>
    <name evidence="5" type="ORF">MNEG_9572</name>
</gene>
<dbReference type="FunFam" id="3.30.63.10:FF:000002">
    <property type="entry name" value="Guanylate kinase 1"/>
    <property type="match status" value="1"/>
</dbReference>
<dbReference type="GO" id="GO:0004385">
    <property type="term" value="F:GMP kinase activity"/>
    <property type="evidence" value="ECO:0007669"/>
    <property type="project" value="UniProtKB-EC"/>
</dbReference>
<dbReference type="EMBL" id="KK102201">
    <property type="protein sequence ID" value="KIY98387.1"/>
    <property type="molecule type" value="Genomic_DNA"/>
</dbReference>
<dbReference type="PANTHER" id="PTHR23117">
    <property type="entry name" value="GUANYLATE KINASE-RELATED"/>
    <property type="match status" value="1"/>
</dbReference>
<dbReference type="InterPro" id="IPR008145">
    <property type="entry name" value="GK/Ca_channel_bsu"/>
</dbReference>
<dbReference type="GeneID" id="25742447"/>
<dbReference type="PROSITE" id="PS50052">
    <property type="entry name" value="GUANYLATE_KINASE_2"/>
    <property type="match status" value="1"/>
</dbReference>
<sequence>MRPGEQHGVDYFFVTKAEFEEWIAAGQLLEHAVVYGEYKGIPRQQVEAALARGTDVVMRLDVQASA</sequence>
<dbReference type="OrthoDB" id="6334211at2759"/>
<evidence type="ECO:0000256" key="1">
    <source>
        <dbReference type="ARBA" id="ARBA00005790"/>
    </source>
</evidence>
<dbReference type="Proteomes" id="UP000054498">
    <property type="component" value="Unassembled WGS sequence"/>
</dbReference>
<proteinExistence type="inferred from homology"/>
<dbReference type="SUPFAM" id="SSF52540">
    <property type="entry name" value="P-loop containing nucleoside triphosphate hydrolases"/>
    <property type="match status" value="1"/>
</dbReference>
<dbReference type="KEGG" id="mng:MNEG_9572"/>